<dbReference type="Pfam" id="PF01420">
    <property type="entry name" value="Methylase_S"/>
    <property type="match status" value="2"/>
</dbReference>
<dbReference type="Gene3D" id="3.90.220.20">
    <property type="entry name" value="DNA methylase specificity domains"/>
    <property type="match status" value="2"/>
</dbReference>
<reference evidence="6" key="1">
    <citation type="submission" date="2021-05" db="EMBL/GenBank/DDBJ databases">
        <authorList>
            <person name="Pietrasiak N."/>
            <person name="Ward R."/>
            <person name="Stajich J.E."/>
            <person name="Kurbessoian T."/>
        </authorList>
    </citation>
    <scope>NUCLEOTIDE SEQUENCE</scope>
    <source>
        <strain evidence="6">JT2-VF2</strain>
    </source>
</reference>
<accession>A0A951Q0Z8</accession>
<keyword evidence="2" id="KW-0680">Restriction system</keyword>
<comment type="caution">
    <text evidence="6">The sequence shown here is derived from an EMBL/GenBank/DDBJ whole genome shotgun (WGS) entry which is preliminary data.</text>
</comment>
<gene>
    <name evidence="6" type="ORF">KME32_19560</name>
</gene>
<dbReference type="SUPFAM" id="SSF116734">
    <property type="entry name" value="DNA methylase specificity domain"/>
    <property type="match status" value="2"/>
</dbReference>
<evidence type="ECO:0000256" key="1">
    <source>
        <dbReference type="ARBA" id="ARBA00010923"/>
    </source>
</evidence>
<keyword evidence="6" id="KW-0378">Hydrolase</keyword>
<dbReference type="PANTHER" id="PTHR43140">
    <property type="entry name" value="TYPE-1 RESTRICTION ENZYME ECOKI SPECIFICITY PROTEIN"/>
    <property type="match status" value="1"/>
</dbReference>
<feature type="domain" description="Type I restriction modification DNA specificity" evidence="5">
    <location>
        <begin position="339"/>
        <end position="422"/>
    </location>
</feature>
<dbReference type="InterPro" id="IPR000055">
    <property type="entry name" value="Restrct_endonuc_typeI_TRD"/>
</dbReference>
<dbReference type="CDD" id="cd17515">
    <property type="entry name" value="RMtype1_S_MjaORF132P_Sau1132ORF3780P-TRD1-CR1_like"/>
    <property type="match status" value="1"/>
</dbReference>
<dbReference type="GO" id="GO:0016787">
    <property type="term" value="F:hydrolase activity"/>
    <property type="evidence" value="ECO:0007669"/>
    <property type="project" value="UniProtKB-KW"/>
</dbReference>
<protein>
    <submittedName>
        <fullName evidence="6">Restriction endonuclease subunit S</fullName>
        <ecNumber evidence="6">3.1.21.-</ecNumber>
    </submittedName>
</protein>
<dbReference type="Proteomes" id="UP000715781">
    <property type="component" value="Unassembled WGS sequence"/>
</dbReference>
<dbReference type="GO" id="GO:0004519">
    <property type="term" value="F:endonuclease activity"/>
    <property type="evidence" value="ECO:0007669"/>
    <property type="project" value="UniProtKB-KW"/>
</dbReference>
<keyword evidence="6" id="KW-0540">Nuclease</keyword>
<dbReference type="InterPro" id="IPR051212">
    <property type="entry name" value="Type-I_RE_S_subunit"/>
</dbReference>
<keyword evidence="3" id="KW-0238">DNA-binding</keyword>
<proteinExistence type="inferred from homology"/>
<organism evidence="6 7">
    <name type="scientific">Mojavia pulchra JT2-VF2</name>
    <dbReference type="NCBI Taxonomy" id="287848"/>
    <lineage>
        <taxon>Bacteria</taxon>
        <taxon>Bacillati</taxon>
        <taxon>Cyanobacteriota</taxon>
        <taxon>Cyanophyceae</taxon>
        <taxon>Nostocales</taxon>
        <taxon>Nostocaceae</taxon>
    </lineage>
</organism>
<comment type="similarity">
    <text evidence="1">Belongs to the type-I restriction system S methylase family.</text>
</comment>
<evidence type="ECO:0000256" key="3">
    <source>
        <dbReference type="ARBA" id="ARBA00023125"/>
    </source>
</evidence>
<keyword evidence="6" id="KW-0255">Endonuclease</keyword>
<evidence type="ECO:0000256" key="4">
    <source>
        <dbReference type="ARBA" id="ARBA00038652"/>
    </source>
</evidence>
<comment type="subunit">
    <text evidence="4">The methyltransferase is composed of M and S polypeptides.</text>
</comment>
<name>A0A951Q0Z8_9NOST</name>
<dbReference type="GO" id="GO:0003677">
    <property type="term" value="F:DNA binding"/>
    <property type="evidence" value="ECO:0007669"/>
    <property type="project" value="UniProtKB-KW"/>
</dbReference>
<dbReference type="EC" id="3.1.21.-" evidence="6"/>
<evidence type="ECO:0000256" key="2">
    <source>
        <dbReference type="ARBA" id="ARBA00022747"/>
    </source>
</evidence>
<feature type="domain" description="Type I restriction modification DNA specificity" evidence="5">
    <location>
        <begin position="5"/>
        <end position="171"/>
    </location>
</feature>
<dbReference type="InterPro" id="IPR044946">
    <property type="entry name" value="Restrct_endonuc_typeI_TRD_sf"/>
</dbReference>
<dbReference type="AlphaFoldDB" id="A0A951Q0Z8"/>
<evidence type="ECO:0000313" key="7">
    <source>
        <dbReference type="Proteomes" id="UP000715781"/>
    </source>
</evidence>
<evidence type="ECO:0000313" key="6">
    <source>
        <dbReference type="EMBL" id="MBW4563302.1"/>
    </source>
</evidence>
<reference evidence="6" key="2">
    <citation type="journal article" date="2022" name="Microbiol. Resour. Announc.">
        <title>Metagenome Sequencing to Explore Phylogenomics of Terrestrial Cyanobacteria.</title>
        <authorList>
            <person name="Ward R.D."/>
            <person name="Stajich J.E."/>
            <person name="Johansen J.R."/>
            <person name="Huntemann M."/>
            <person name="Clum A."/>
            <person name="Foster B."/>
            <person name="Foster B."/>
            <person name="Roux S."/>
            <person name="Palaniappan K."/>
            <person name="Varghese N."/>
            <person name="Mukherjee S."/>
            <person name="Reddy T.B.K."/>
            <person name="Daum C."/>
            <person name="Copeland A."/>
            <person name="Chen I.A."/>
            <person name="Ivanova N.N."/>
            <person name="Kyrpides N.C."/>
            <person name="Shapiro N."/>
            <person name="Eloe-Fadrosh E.A."/>
            <person name="Pietrasiak N."/>
        </authorList>
    </citation>
    <scope>NUCLEOTIDE SEQUENCE</scope>
    <source>
        <strain evidence="6">JT2-VF2</strain>
    </source>
</reference>
<dbReference type="PANTHER" id="PTHR43140:SF1">
    <property type="entry name" value="TYPE I RESTRICTION ENZYME ECOKI SPECIFICITY SUBUNIT"/>
    <property type="match status" value="1"/>
</dbReference>
<dbReference type="GO" id="GO:0009307">
    <property type="term" value="P:DNA restriction-modification system"/>
    <property type="evidence" value="ECO:0007669"/>
    <property type="project" value="UniProtKB-KW"/>
</dbReference>
<sequence length="554" mass="62300">MSELPDGWIMTPLEDLGNWGSGGTPKRTNPRFYVNGTIPWLVIGDLNDGIVTYAQTHITEEGLLNSSAQLLPPKTLLVAMYGSIGKLGITGITCATNQAIAFCCTYQEVIELRYLFHALKNARDLLVAKGQGGAQQNINQTILKAHQIPLAPLNEQKRIADKLDVLLMRVDACQERLDRVPRILKRFRQNILDLAVSGKLTESWREDNTVRISNTVELIQIEPIGDFLSAINSLDYVIPDGWVWLNPDLIKFSEKHSLSIGPFGSNLTVKDYRDAGIPLVFVRDIRRKNFGNETTKFISEQKAQELWAHRVEPGDLLITKMGDPPGDVAVFPLDRPISVITADCIRIKVNPEIVSIKLLSLFIESSLIRSLIKEITAGVAQQKISLQRFRSMPLPIPPLDEQQEIVRRVESLFAYADRLEAHYQAACTQIERLTPVLLAKAFRGELVPQDPNDESASVLLERIHAERAAQPAKAKRDITSRKPAMTKMTKESVKEAIRQLPQNKFSFDELRENLTGDYDSLKDILFTLLSEAKPILTQVFDQEEQAMRFFRAGK</sequence>
<dbReference type="EMBL" id="JAHHHN010000012">
    <property type="protein sequence ID" value="MBW4563302.1"/>
    <property type="molecule type" value="Genomic_DNA"/>
</dbReference>
<evidence type="ECO:0000259" key="5">
    <source>
        <dbReference type="Pfam" id="PF01420"/>
    </source>
</evidence>